<sequence length="156" mass="17094">MAPVSLSLNDIQGPLNVEIDLQAKRIIIGFPNPEQAKSYHKIVQSRDRNGIVSCQLDGHKTSLRLPGRIISISASTRCGGLCFNFADLELAKWWVGELLIWKFVEGSNRKVYVDRRIGCPPAPHTPGGQHTPTAVQRMGHTRGLSIGTIGTNRISA</sequence>
<dbReference type="Proteomes" id="UP000616885">
    <property type="component" value="Unassembled WGS sequence"/>
</dbReference>
<evidence type="ECO:0000313" key="2">
    <source>
        <dbReference type="Proteomes" id="UP000616885"/>
    </source>
</evidence>
<evidence type="ECO:0000313" key="1">
    <source>
        <dbReference type="EMBL" id="KAF9748398.1"/>
    </source>
</evidence>
<accession>A0A8H7KCY2</accession>
<dbReference type="AlphaFoldDB" id="A0A8H7KCY2"/>
<proteinExistence type="predicted"/>
<comment type="caution">
    <text evidence="1">The sequence shown here is derived from an EMBL/GenBank/DDBJ whole genome shotgun (WGS) entry which is preliminary data.</text>
</comment>
<name>A0A8H7KCY2_BIOOC</name>
<protein>
    <submittedName>
        <fullName evidence="1">Uncharacterized protein</fullName>
    </submittedName>
</protein>
<dbReference type="EMBL" id="JADCTT010000009">
    <property type="protein sequence ID" value="KAF9748398.1"/>
    <property type="molecule type" value="Genomic_DNA"/>
</dbReference>
<gene>
    <name evidence="1" type="ORF">IM811_017903</name>
</gene>
<reference evidence="1" key="1">
    <citation type="submission" date="2020-10" db="EMBL/GenBank/DDBJ databases">
        <title>High-Quality Genome Resource of Clonostachys rosea strain S41 by Oxford Nanopore Long-Read Sequencing.</title>
        <authorList>
            <person name="Wang H."/>
        </authorList>
    </citation>
    <scope>NUCLEOTIDE SEQUENCE</scope>
    <source>
        <strain evidence="1">S41</strain>
    </source>
</reference>
<organism evidence="1 2">
    <name type="scientific">Bionectria ochroleuca</name>
    <name type="common">Gliocladium roseum</name>
    <dbReference type="NCBI Taxonomy" id="29856"/>
    <lineage>
        <taxon>Eukaryota</taxon>
        <taxon>Fungi</taxon>
        <taxon>Dikarya</taxon>
        <taxon>Ascomycota</taxon>
        <taxon>Pezizomycotina</taxon>
        <taxon>Sordariomycetes</taxon>
        <taxon>Hypocreomycetidae</taxon>
        <taxon>Hypocreales</taxon>
        <taxon>Bionectriaceae</taxon>
        <taxon>Clonostachys</taxon>
    </lineage>
</organism>